<feature type="domain" description="Protein kinase" evidence="4">
    <location>
        <begin position="512"/>
        <end position="796"/>
    </location>
</feature>
<evidence type="ECO:0000259" key="4">
    <source>
        <dbReference type="PROSITE" id="PS50011"/>
    </source>
</evidence>
<evidence type="ECO:0000256" key="1">
    <source>
        <dbReference type="ARBA" id="ARBA00022786"/>
    </source>
</evidence>
<dbReference type="GO" id="GO:0004672">
    <property type="term" value="F:protein kinase activity"/>
    <property type="evidence" value="ECO:0007669"/>
    <property type="project" value="InterPro"/>
</dbReference>
<dbReference type="SUPFAM" id="SSF56112">
    <property type="entry name" value="Protein kinase-like (PK-like)"/>
    <property type="match status" value="1"/>
</dbReference>
<dbReference type="PANTHER" id="PTHR45647">
    <property type="entry name" value="OS02G0152300 PROTEIN"/>
    <property type="match status" value="1"/>
</dbReference>
<evidence type="ECO:0000256" key="3">
    <source>
        <dbReference type="SAM" id="Coils"/>
    </source>
</evidence>
<dbReference type="InterPro" id="IPR001680">
    <property type="entry name" value="WD40_rpt"/>
</dbReference>
<dbReference type="EMBL" id="BFEA01000437">
    <property type="protein sequence ID" value="GBG83393.1"/>
    <property type="molecule type" value="Genomic_DNA"/>
</dbReference>
<evidence type="ECO:0000256" key="2">
    <source>
        <dbReference type="PROSITE-ProRule" id="PRU00221"/>
    </source>
</evidence>
<accession>A0A388LMD5</accession>
<dbReference type="Gene3D" id="2.130.10.10">
    <property type="entry name" value="YVTN repeat-like/Quinoprotein amine dehydrogenase"/>
    <property type="match status" value="1"/>
</dbReference>
<evidence type="ECO:0000313" key="5">
    <source>
        <dbReference type="EMBL" id="GBG83393.1"/>
    </source>
</evidence>
<dbReference type="Pfam" id="PF07714">
    <property type="entry name" value="PK_Tyr_Ser-Thr"/>
    <property type="match status" value="1"/>
</dbReference>
<keyword evidence="3" id="KW-0175">Coiled coil</keyword>
<reference evidence="5 6" key="1">
    <citation type="journal article" date="2018" name="Cell">
        <title>The Chara Genome: Secondary Complexity and Implications for Plant Terrestrialization.</title>
        <authorList>
            <person name="Nishiyama T."/>
            <person name="Sakayama H."/>
            <person name="Vries J.D."/>
            <person name="Buschmann H."/>
            <person name="Saint-Marcoux D."/>
            <person name="Ullrich K.K."/>
            <person name="Haas F.B."/>
            <person name="Vanderstraeten L."/>
            <person name="Becker D."/>
            <person name="Lang D."/>
            <person name="Vosolsobe S."/>
            <person name="Rombauts S."/>
            <person name="Wilhelmsson P.K.I."/>
            <person name="Janitza P."/>
            <person name="Kern R."/>
            <person name="Heyl A."/>
            <person name="Rumpler F."/>
            <person name="Villalobos L.I.A.C."/>
            <person name="Clay J.M."/>
            <person name="Skokan R."/>
            <person name="Toyoda A."/>
            <person name="Suzuki Y."/>
            <person name="Kagoshima H."/>
            <person name="Schijlen E."/>
            <person name="Tajeshwar N."/>
            <person name="Catarino B."/>
            <person name="Hetherington A.J."/>
            <person name="Saltykova A."/>
            <person name="Bonnot C."/>
            <person name="Breuninger H."/>
            <person name="Symeonidi A."/>
            <person name="Radhakrishnan G.V."/>
            <person name="Van Nieuwerburgh F."/>
            <person name="Deforce D."/>
            <person name="Chang C."/>
            <person name="Karol K.G."/>
            <person name="Hedrich R."/>
            <person name="Ulvskov P."/>
            <person name="Glockner G."/>
            <person name="Delwiche C.F."/>
            <person name="Petrasek J."/>
            <person name="Van de Peer Y."/>
            <person name="Friml J."/>
            <person name="Beilby M."/>
            <person name="Dolan L."/>
            <person name="Kohara Y."/>
            <person name="Sugano S."/>
            <person name="Fujiyama A."/>
            <person name="Delaux P.-M."/>
            <person name="Quint M."/>
            <person name="TheiBen G."/>
            <person name="Hagemann M."/>
            <person name="Harholt J."/>
            <person name="Dunand C."/>
            <person name="Zachgo S."/>
            <person name="Langdale J."/>
            <person name="Maumus F."/>
            <person name="Straeten D.V.D."/>
            <person name="Gould S.B."/>
            <person name="Rensing S.A."/>
        </authorList>
    </citation>
    <scope>NUCLEOTIDE SEQUENCE [LARGE SCALE GENOMIC DNA]</scope>
    <source>
        <strain evidence="5 6">S276</strain>
    </source>
</reference>
<dbReference type="SMART" id="SM00320">
    <property type="entry name" value="WD40"/>
    <property type="match status" value="3"/>
</dbReference>
<organism evidence="5 6">
    <name type="scientific">Chara braunii</name>
    <name type="common">Braun's stonewort</name>
    <dbReference type="NCBI Taxonomy" id="69332"/>
    <lineage>
        <taxon>Eukaryota</taxon>
        <taxon>Viridiplantae</taxon>
        <taxon>Streptophyta</taxon>
        <taxon>Charophyceae</taxon>
        <taxon>Charales</taxon>
        <taxon>Characeae</taxon>
        <taxon>Chara</taxon>
    </lineage>
</organism>
<dbReference type="Proteomes" id="UP000265515">
    <property type="component" value="Unassembled WGS sequence"/>
</dbReference>
<keyword evidence="1" id="KW-0833">Ubl conjugation pathway</keyword>
<dbReference type="InterPro" id="IPR015943">
    <property type="entry name" value="WD40/YVTN_repeat-like_dom_sf"/>
</dbReference>
<dbReference type="SUPFAM" id="SSF50978">
    <property type="entry name" value="WD40 repeat-like"/>
    <property type="match status" value="1"/>
</dbReference>
<comment type="caution">
    <text evidence="5">The sequence shown here is derived from an EMBL/GenBank/DDBJ whole genome shotgun (WGS) entry which is preliminary data.</text>
</comment>
<sequence>MAGHDARKGLELALKILERDMMGIEFDVHPREPWIVFISEDRLSLRVWNYEDGRQVAIRVSNDLLRAKFLAQKHRVAVFKTGVTQDSTELIIYEIVQTSVGQIWKIKAVQTLGADLLDLRNFVAHSTAQSILTTRPYAPSFPYLRQRIDFRDLERNLFKCHFPNDETRITTLHFHPHKSHIHAAGDSNGNILILDAEKQDSLCLLHTFEGESPVTSTTFSTRPRNSLLITGHKCGKFMVWDHESKECVVTCDDAHEHAVVQAFFHPDLPYIISASDDGTIKIWNDSNYQLAKILRSGLVEGLAKAVLCRNDSTLVLGRKETLCFITIEGVSSKANVEGGVQTEGGDARAESDKSLRFERADPPRIKQLETELSTVRAERTALKKGFRSEEVMRVHAQKITELQTKLSNVWAERQTLEVTLERFRAEHERAEGLLSERVKQLEHENNSLLAQRQVLEDKLERSKVRVHELERRLETEGGAPGRLENSSGVRTMNMHPCREFPLEELKTATNDFHDNCKLRQWHYGCVYMGKIMGMVTPVEVKRLKKGGNSMTENSCGQLTRELVDRLRSLRHPHLQMLLGVCYEGNCLVYEHMAKGNVKEWISSSRGSQRGFLPWYVRLRIIAQVAQALSFLHTNQPQRGGGGPIIHRTIKPENICLDGEFVAKITEADMALQPLLAQPATEDGESPTNMHLLPSSDARYLAPEFSQTEVFTQQTDVYAFGITILEILTGKFRNAFGIMEDAVEDVEAFRRALDPNAGSWDNDLALEAARVGLRCASLNRRHRPTMMTGEGAILPSLEAIAQKLELADSL</sequence>
<keyword evidence="2" id="KW-0853">WD repeat</keyword>
<feature type="coiled-coil region" evidence="3">
    <location>
        <begin position="413"/>
        <end position="472"/>
    </location>
</feature>
<dbReference type="Gene3D" id="1.10.510.10">
    <property type="entry name" value="Transferase(Phosphotransferase) domain 1"/>
    <property type="match status" value="1"/>
</dbReference>
<dbReference type="Gramene" id="GBG83393">
    <property type="protein sequence ID" value="GBG83393"/>
    <property type="gene ID" value="CBR_g37107"/>
</dbReference>
<dbReference type="InterPro" id="IPR051348">
    <property type="entry name" value="U-box_ubiquitin_ligases"/>
</dbReference>
<dbReference type="PROSITE" id="PS50294">
    <property type="entry name" value="WD_REPEATS_REGION"/>
    <property type="match status" value="1"/>
</dbReference>
<dbReference type="AlphaFoldDB" id="A0A388LMD5"/>
<name>A0A388LMD5_CHABU</name>
<dbReference type="Pfam" id="PF00400">
    <property type="entry name" value="WD40"/>
    <property type="match status" value="1"/>
</dbReference>
<dbReference type="PROSITE" id="PS50011">
    <property type="entry name" value="PROTEIN_KINASE_DOM"/>
    <property type="match status" value="1"/>
</dbReference>
<dbReference type="InterPro" id="IPR000719">
    <property type="entry name" value="Prot_kinase_dom"/>
</dbReference>
<dbReference type="InterPro" id="IPR011009">
    <property type="entry name" value="Kinase-like_dom_sf"/>
</dbReference>
<evidence type="ECO:0000313" key="6">
    <source>
        <dbReference type="Proteomes" id="UP000265515"/>
    </source>
</evidence>
<dbReference type="Gene3D" id="3.30.200.20">
    <property type="entry name" value="Phosphorylase Kinase, domain 1"/>
    <property type="match status" value="1"/>
</dbReference>
<dbReference type="InterPro" id="IPR001245">
    <property type="entry name" value="Ser-Thr/Tyr_kinase_cat_dom"/>
</dbReference>
<dbReference type="GO" id="GO:0005524">
    <property type="term" value="F:ATP binding"/>
    <property type="evidence" value="ECO:0007669"/>
    <property type="project" value="InterPro"/>
</dbReference>
<dbReference type="PROSITE" id="PS50082">
    <property type="entry name" value="WD_REPEATS_2"/>
    <property type="match status" value="1"/>
</dbReference>
<proteinExistence type="predicted"/>
<dbReference type="PANTHER" id="PTHR45647:SF43">
    <property type="entry name" value="OS10G0100500 PROTEIN"/>
    <property type="match status" value="1"/>
</dbReference>
<dbReference type="InterPro" id="IPR036322">
    <property type="entry name" value="WD40_repeat_dom_sf"/>
</dbReference>
<protein>
    <recommendedName>
        <fullName evidence="4">Protein kinase domain-containing protein</fullName>
    </recommendedName>
</protein>
<gene>
    <name evidence="5" type="ORF">CBR_g37107</name>
</gene>
<dbReference type="OrthoDB" id="774951at2759"/>
<feature type="repeat" description="WD" evidence="2">
    <location>
        <begin position="252"/>
        <end position="284"/>
    </location>
</feature>
<keyword evidence="6" id="KW-1185">Reference proteome</keyword>